<dbReference type="EMBL" id="UINC01136563">
    <property type="protein sequence ID" value="SVD21409.1"/>
    <property type="molecule type" value="Genomic_DNA"/>
</dbReference>
<sequence length="37" mass="4372">MRRNKKHLTSFDAAKTDTNVHAVKYQLERRNRSGERG</sequence>
<proteinExistence type="predicted"/>
<accession>A0A382TH22</accession>
<gene>
    <name evidence="1" type="ORF">METZ01_LOCUS374263</name>
</gene>
<protein>
    <submittedName>
        <fullName evidence="1">Uncharacterized protein</fullName>
    </submittedName>
</protein>
<organism evidence="1">
    <name type="scientific">marine metagenome</name>
    <dbReference type="NCBI Taxonomy" id="408172"/>
    <lineage>
        <taxon>unclassified sequences</taxon>
        <taxon>metagenomes</taxon>
        <taxon>ecological metagenomes</taxon>
    </lineage>
</organism>
<evidence type="ECO:0000313" key="1">
    <source>
        <dbReference type="EMBL" id="SVD21409.1"/>
    </source>
</evidence>
<dbReference type="AlphaFoldDB" id="A0A382TH22"/>
<name>A0A382TH22_9ZZZZ</name>
<reference evidence="1" key="1">
    <citation type="submission" date="2018-05" db="EMBL/GenBank/DDBJ databases">
        <authorList>
            <person name="Lanie J.A."/>
            <person name="Ng W.-L."/>
            <person name="Kazmierczak K.M."/>
            <person name="Andrzejewski T.M."/>
            <person name="Davidsen T.M."/>
            <person name="Wayne K.J."/>
            <person name="Tettelin H."/>
            <person name="Glass J.I."/>
            <person name="Rusch D."/>
            <person name="Podicherti R."/>
            <person name="Tsui H.-C.T."/>
            <person name="Winkler M.E."/>
        </authorList>
    </citation>
    <scope>NUCLEOTIDE SEQUENCE</scope>
</reference>